<dbReference type="SUPFAM" id="SSF56219">
    <property type="entry name" value="DNase I-like"/>
    <property type="match status" value="1"/>
</dbReference>
<dbReference type="Gene3D" id="3.60.10.10">
    <property type="entry name" value="Endonuclease/exonuclease/phosphatase"/>
    <property type="match status" value="1"/>
</dbReference>
<dbReference type="InterPro" id="IPR036691">
    <property type="entry name" value="Endo/exonu/phosph_ase_sf"/>
</dbReference>
<protein>
    <recommendedName>
        <fullName evidence="3">Endo/exonuclease/phosphatase domain-containing protein</fullName>
    </recommendedName>
</protein>
<dbReference type="AlphaFoldDB" id="A0AA85ITK9"/>
<reference evidence="1" key="1">
    <citation type="submission" date="2022-06" db="EMBL/GenBank/DDBJ databases">
        <authorList>
            <person name="Berger JAMES D."/>
            <person name="Berger JAMES D."/>
        </authorList>
    </citation>
    <scope>NUCLEOTIDE SEQUENCE [LARGE SCALE GENOMIC DNA]</scope>
</reference>
<evidence type="ECO:0000313" key="2">
    <source>
        <dbReference type="WBParaSite" id="TREG1_119210.1"/>
    </source>
</evidence>
<sequence length="182" mass="20671">MDNVPKGDIKILMGDMNTKLGGDNTRRELTMGREALGEMNDNSELFSDFCAFNDLVIGGSVFKHKEIHKTTWISPDGNTKNKMDFISFSRKWRRSLLDTRSGRGADVGSDHYLVQGTFKVKLKASRIAGDRPQCKFDTRLLKDTTTKDTFTATVRAKQETLRDITEESCVEDHWNSLKVIFN</sequence>
<dbReference type="WBParaSite" id="TREG1_119210.1">
    <property type="protein sequence ID" value="TREG1_119210.1"/>
    <property type="gene ID" value="TREG1_119210"/>
</dbReference>
<reference evidence="2" key="2">
    <citation type="submission" date="2023-11" db="UniProtKB">
        <authorList>
            <consortium name="WormBaseParasite"/>
        </authorList>
    </citation>
    <scope>IDENTIFICATION</scope>
</reference>
<organism evidence="1 2">
    <name type="scientific">Trichobilharzia regenti</name>
    <name type="common">Nasal bird schistosome</name>
    <dbReference type="NCBI Taxonomy" id="157069"/>
    <lineage>
        <taxon>Eukaryota</taxon>
        <taxon>Metazoa</taxon>
        <taxon>Spiralia</taxon>
        <taxon>Lophotrochozoa</taxon>
        <taxon>Platyhelminthes</taxon>
        <taxon>Trematoda</taxon>
        <taxon>Digenea</taxon>
        <taxon>Strigeidida</taxon>
        <taxon>Schistosomatoidea</taxon>
        <taxon>Schistosomatidae</taxon>
        <taxon>Trichobilharzia</taxon>
    </lineage>
</organism>
<dbReference type="Proteomes" id="UP000050795">
    <property type="component" value="Unassembled WGS sequence"/>
</dbReference>
<accession>A0AA85ITK9</accession>
<keyword evidence="1" id="KW-1185">Reference proteome</keyword>
<evidence type="ECO:0008006" key="3">
    <source>
        <dbReference type="Google" id="ProtNLM"/>
    </source>
</evidence>
<proteinExistence type="predicted"/>
<evidence type="ECO:0000313" key="1">
    <source>
        <dbReference type="Proteomes" id="UP000050795"/>
    </source>
</evidence>
<name>A0AA85ITK9_TRIRE</name>